<dbReference type="Gene3D" id="3.40.50.300">
    <property type="entry name" value="P-loop containing nucleotide triphosphate hydrolases"/>
    <property type="match status" value="1"/>
</dbReference>
<evidence type="ECO:0000256" key="1">
    <source>
        <dbReference type="ARBA" id="ARBA00004413"/>
    </source>
</evidence>
<dbReference type="GO" id="GO:0006614">
    <property type="term" value="P:SRP-dependent cotranslational protein targeting to membrane"/>
    <property type="evidence" value="ECO:0007669"/>
    <property type="project" value="UniProtKB-UniRule"/>
</dbReference>
<evidence type="ECO:0000313" key="18">
    <source>
        <dbReference type="EMBL" id="CCW34763.1"/>
    </source>
</evidence>
<comment type="function">
    <text evidence="12">Necessary for flagellar biosynthesis. May be involved in translocation of the flagellum.</text>
</comment>
<evidence type="ECO:0000256" key="9">
    <source>
        <dbReference type="ARBA" id="ARBA00023134"/>
    </source>
</evidence>
<feature type="region of interest" description="Disordered" evidence="15">
    <location>
        <begin position="99"/>
        <end position="173"/>
    </location>
</feature>
<feature type="compositionally biased region" description="Polar residues" evidence="15">
    <location>
        <begin position="101"/>
        <end position="120"/>
    </location>
</feature>
<keyword evidence="9" id="KW-0342">GTP-binding</keyword>
<evidence type="ECO:0000256" key="15">
    <source>
        <dbReference type="SAM" id="MobiDB-lite"/>
    </source>
</evidence>
<dbReference type="InterPro" id="IPR047040">
    <property type="entry name" value="FlhF__GTPase_dom"/>
</dbReference>
<reference evidence="19" key="1">
    <citation type="submission" date="2013-03" db="EMBL/GenBank/DDBJ databases">
        <title>Genome sequence of Chthonomonas calidirosea, the first sequenced genome from the Armatimonadetes phylum (formally candidate division OP10).</title>
        <authorList>
            <person name="Lee K.C.Y."/>
            <person name="Morgan X.C."/>
            <person name="Dunfield P.F."/>
            <person name="Tamas I."/>
            <person name="Houghton K.M."/>
            <person name="Vyssotski M."/>
            <person name="Ryan J.L.J."/>
            <person name="Lagutin K."/>
            <person name="McDonald I.R."/>
            <person name="Stott M.B."/>
        </authorList>
    </citation>
    <scope>NUCLEOTIDE SEQUENCE [LARGE SCALE GENOMIC DNA]</scope>
    <source>
        <strain evidence="19">DSM 23976 / ICMP 18418 / T49</strain>
    </source>
</reference>
<dbReference type="HOGENOM" id="CLU_009301_11_4_0"/>
<dbReference type="GO" id="GO:0005525">
    <property type="term" value="F:GTP binding"/>
    <property type="evidence" value="ECO:0007669"/>
    <property type="project" value="UniProtKB-UniRule"/>
</dbReference>
<feature type="domain" description="AAA+ ATPase" evidence="16">
    <location>
        <begin position="293"/>
        <end position="487"/>
    </location>
</feature>
<proteinExistence type="inferred from homology"/>
<dbReference type="GO" id="GO:0005047">
    <property type="term" value="F:signal recognition particle binding"/>
    <property type="evidence" value="ECO:0007669"/>
    <property type="project" value="TreeGrafter"/>
</dbReference>
<dbReference type="eggNOG" id="COG1419">
    <property type="taxonomic scope" value="Bacteria"/>
</dbReference>
<evidence type="ECO:0000256" key="14">
    <source>
        <dbReference type="SAM" id="Coils"/>
    </source>
</evidence>
<keyword evidence="6" id="KW-0547">Nucleotide-binding</keyword>
<evidence type="ECO:0000256" key="6">
    <source>
        <dbReference type="ARBA" id="ARBA00022741"/>
    </source>
</evidence>
<dbReference type="NCBIfam" id="TIGR03499">
    <property type="entry name" value="FlhF"/>
    <property type="match status" value="1"/>
</dbReference>
<dbReference type="KEGG" id="ccz:CCALI_00941"/>
<keyword evidence="18" id="KW-0969">Cilium</keyword>
<sequence>MLIREYEANSLKECLTQIRNELGPEAIILDTRKARKGGLLGIGAREIVRVVAATGLVPREEVEAKSLSTGASKEEGRPKESAGATSAAAARAYRTIAAVANNSTEQRSASNRSASATKTRPSPSISSSHEEEYLPSSTSKARRTTPATNSHPVEPAAEPTPTTNGAKKPSVSSMQRIGELEQALAEIREALDTLQQQQQLAQEQTVTAVVSALAPVVAPSAPPPLVLPACPELYKRLLEIGVDEALARDLVENLPDVSRWSEQARLPMALSALSDLIARRIPIAAPLSPTPGQLTTVVFIGPTGVGKTTTIAKLAARFALLEHKRVALLTVDTYRIAAVEQLKTYGQIMDIPVRVAYDQSEAVAAVRECADYDLLLIDTAGRSQKNTMQVGELKSLIDRLNTKSYLVLSACMKERDMLEAVERFSKARVDNLIFTKLDETDSRGSLLNVLDKTGVPLAYITTGQKVPEDIEVADGRRFAHLLLEEGR</sequence>
<keyword evidence="4" id="KW-0813">Transport</keyword>
<evidence type="ECO:0000256" key="11">
    <source>
        <dbReference type="ARBA" id="ARBA00023225"/>
    </source>
</evidence>
<evidence type="ECO:0000256" key="12">
    <source>
        <dbReference type="ARBA" id="ARBA00025337"/>
    </source>
</evidence>
<dbReference type="Proteomes" id="UP000014227">
    <property type="component" value="Chromosome I"/>
</dbReference>
<dbReference type="InterPro" id="IPR020006">
    <property type="entry name" value="FlhF"/>
</dbReference>
<keyword evidence="10" id="KW-0472">Membrane</keyword>
<protein>
    <recommendedName>
        <fullName evidence="3 13">Flagellar biosynthesis protein FlhF</fullName>
    </recommendedName>
</protein>
<dbReference type="GO" id="GO:0044781">
    <property type="term" value="P:bacterial-type flagellum organization"/>
    <property type="evidence" value="ECO:0007669"/>
    <property type="project" value="UniProtKB-UniRule"/>
</dbReference>
<dbReference type="InterPro" id="IPR000897">
    <property type="entry name" value="SRP54_GTPase_dom"/>
</dbReference>
<keyword evidence="18" id="KW-0966">Cell projection</keyword>
<evidence type="ECO:0000256" key="4">
    <source>
        <dbReference type="ARBA" id="ARBA00022448"/>
    </source>
</evidence>
<evidence type="ECO:0000256" key="7">
    <source>
        <dbReference type="ARBA" id="ARBA00022795"/>
    </source>
</evidence>
<dbReference type="SUPFAM" id="SSF52540">
    <property type="entry name" value="P-loop containing nucleoside triphosphate hydrolases"/>
    <property type="match status" value="1"/>
</dbReference>
<keyword evidence="11" id="KW-1006">Bacterial flagellum protein export</keyword>
<keyword evidence="18" id="KW-0282">Flagellum</keyword>
<keyword evidence="5" id="KW-1003">Cell membrane</keyword>
<dbReference type="EMBL" id="HF951689">
    <property type="protein sequence ID" value="CCW34763.1"/>
    <property type="molecule type" value="Genomic_DNA"/>
</dbReference>
<feature type="compositionally biased region" description="Low complexity" evidence="15">
    <location>
        <begin position="154"/>
        <end position="163"/>
    </location>
</feature>
<gene>
    <name evidence="18" type="ORF">CCALI_00941</name>
</gene>
<organism evidence="18 19">
    <name type="scientific">Chthonomonas calidirosea (strain DSM 23976 / ICMP 18418 / T49)</name>
    <dbReference type="NCBI Taxonomy" id="1303518"/>
    <lineage>
        <taxon>Bacteria</taxon>
        <taxon>Bacillati</taxon>
        <taxon>Armatimonadota</taxon>
        <taxon>Chthonomonadia</taxon>
        <taxon>Chthonomonadales</taxon>
        <taxon>Chthonomonadaceae</taxon>
        <taxon>Chthonomonas</taxon>
    </lineage>
</organism>
<comment type="similarity">
    <text evidence="2">Belongs to the GTP-binding SRP family.</text>
</comment>
<keyword evidence="8" id="KW-0653">Protein transport</keyword>
<name>S0ETE2_CHTCT</name>
<evidence type="ECO:0000256" key="8">
    <source>
        <dbReference type="ARBA" id="ARBA00022927"/>
    </source>
</evidence>
<evidence type="ECO:0000256" key="2">
    <source>
        <dbReference type="ARBA" id="ARBA00008531"/>
    </source>
</evidence>
<keyword evidence="19" id="KW-1185">Reference proteome</keyword>
<accession>S0ETE2</accession>
<evidence type="ECO:0000256" key="3">
    <source>
        <dbReference type="ARBA" id="ARBA00014919"/>
    </source>
</evidence>
<keyword evidence="14" id="KW-0175">Coiled coil</keyword>
<dbReference type="GO" id="GO:0003924">
    <property type="term" value="F:GTPase activity"/>
    <property type="evidence" value="ECO:0007669"/>
    <property type="project" value="UniProtKB-UniRule"/>
</dbReference>
<evidence type="ECO:0000256" key="10">
    <source>
        <dbReference type="ARBA" id="ARBA00023136"/>
    </source>
</evidence>
<evidence type="ECO:0000259" key="17">
    <source>
        <dbReference type="SMART" id="SM00962"/>
    </source>
</evidence>
<dbReference type="PANTHER" id="PTHR43134:SF3">
    <property type="entry name" value="FLAGELLAR BIOSYNTHESIS PROTEIN FLHF"/>
    <property type="match status" value="1"/>
</dbReference>
<dbReference type="InterPro" id="IPR003593">
    <property type="entry name" value="AAA+_ATPase"/>
</dbReference>
<dbReference type="RefSeq" id="WP_016482317.1">
    <property type="nucleotide sequence ID" value="NC_021487.1"/>
</dbReference>
<dbReference type="GO" id="GO:0005886">
    <property type="term" value="C:plasma membrane"/>
    <property type="evidence" value="ECO:0007669"/>
    <property type="project" value="UniProtKB-SubCell"/>
</dbReference>
<dbReference type="CDD" id="cd17873">
    <property type="entry name" value="FlhF"/>
    <property type="match status" value="1"/>
</dbReference>
<dbReference type="AlphaFoldDB" id="S0ETE2"/>
<evidence type="ECO:0000313" key="19">
    <source>
        <dbReference type="Proteomes" id="UP000014227"/>
    </source>
</evidence>
<dbReference type="SMART" id="SM00962">
    <property type="entry name" value="SRP54"/>
    <property type="match status" value="1"/>
</dbReference>
<evidence type="ECO:0000256" key="5">
    <source>
        <dbReference type="ARBA" id="ARBA00022475"/>
    </source>
</evidence>
<keyword evidence="7" id="KW-1005">Bacterial flagellum biogenesis</keyword>
<dbReference type="STRING" id="454171.CP488_00214"/>
<dbReference type="FunFam" id="3.40.50.300:FF:000695">
    <property type="entry name" value="Flagellar biosynthesis regulator FlhF"/>
    <property type="match status" value="1"/>
</dbReference>
<evidence type="ECO:0000259" key="16">
    <source>
        <dbReference type="SMART" id="SM00382"/>
    </source>
</evidence>
<dbReference type="PATRIC" id="fig|1303518.3.peg.953"/>
<feature type="compositionally biased region" description="Polar residues" evidence="15">
    <location>
        <begin position="135"/>
        <end position="151"/>
    </location>
</feature>
<dbReference type="OrthoDB" id="9778554at2"/>
<feature type="domain" description="SRP54-type proteins GTP-binding" evidence="17">
    <location>
        <begin position="294"/>
        <end position="484"/>
    </location>
</feature>
<dbReference type="SMART" id="SM00382">
    <property type="entry name" value="AAA"/>
    <property type="match status" value="1"/>
</dbReference>
<dbReference type="PANTHER" id="PTHR43134">
    <property type="entry name" value="SIGNAL RECOGNITION PARTICLE RECEPTOR SUBUNIT ALPHA"/>
    <property type="match status" value="1"/>
</dbReference>
<feature type="coiled-coil region" evidence="14">
    <location>
        <begin position="177"/>
        <end position="204"/>
    </location>
</feature>
<dbReference type="InParanoid" id="S0ETE2"/>
<evidence type="ECO:0000256" key="13">
    <source>
        <dbReference type="NCBIfam" id="TIGR03499"/>
    </source>
</evidence>
<dbReference type="GO" id="GO:0015031">
    <property type="term" value="P:protein transport"/>
    <property type="evidence" value="ECO:0007669"/>
    <property type="project" value="UniProtKB-KW"/>
</dbReference>
<dbReference type="Gene3D" id="1.20.120.1380">
    <property type="entry name" value="Flagellar FlhF biosynthesis protein, N domain"/>
    <property type="match status" value="1"/>
</dbReference>
<dbReference type="FunCoup" id="S0ETE2">
    <property type="interactions" value="48"/>
</dbReference>
<feature type="region of interest" description="Disordered" evidence="15">
    <location>
        <begin position="62"/>
        <end position="87"/>
    </location>
</feature>
<dbReference type="Pfam" id="PF00448">
    <property type="entry name" value="SRP54"/>
    <property type="match status" value="1"/>
</dbReference>
<dbReference type="InterPro" id="IPR027417">
    <property type="entry name" value="P-loop_NTPase"/>
</dbReference>
<comment type="subcellular location">
    <subcellularLocation>
        <location evidence="1">Cell membrane</location>
        <topology evidence="1">Peripheral membrane protein</topology>
        <orientation evidence="1">Cytoplasmic side</orientation>
    </subcellularLocation>
</comment>